<dbReference type="InterPro" id="IPR053354">
    <property type="entry name" value="MGDG_epimerase"/>
</dbReference>
<accession>A0A8J4PY82</accession>
<organism evidence="1 2">
    <name type="scientific">Polysphondylium violaceum</name>
    <dbReference type="NCBI Taxonomy" id="133409"/>
    <lineage>
        <taxon>Eukaryota</taxon>
        <taxon>Amoebozoa</taxon>
        <taxon>Evosea</taxon>
        <taxon>Eumycetozoa</taxon>
        <taxon>Dictyostelia</taxon>
        <taxon>Dictyosteliales</taxon>
        <taxon>Dictyosteliaceae</taxon>
        <taxon>Polysphondylium</taxon>
    </lineage>
</organism>
<dbReference type="OrthoDB" id="539213at2759"/>
<keyword evidence="2" id="KW-1185">Reference proteome</keyword>
<proteinExistence type="predicted"/>
<dbReference type="AlphaFoldDB" id="A0A8J4PY82"/>
<evidence type="ECO:0000313" key="2">
    <source>
        <dbReference type="Proteomes" id="UP000695562"/>
    </source>
</evidence>
<dbReference type="EMBL" id="AJWJ01000082">
    <property type="protein sequence ID" value="KAF2075880.1"/>
    <property type="molecule type" value="Genomic_DNA"/>
</dbReference>
<reference evidence="1" key="1">
    <citation type="submission" date="2020-01" db="EMBL/GenBank/DDBJ databases">
        <title>Development of genomics and gene disruption for Polysphondylium violaceum indicates a role for the polyketide synthase stlB in stalk morphogenesis.</title>
        <authorList>
            <person name="Narita B."/>
            <person name="Kawabe Y."/>
            <person name="Kin K."/>
            <person name="Saito T."/>
            <person name="Gibbs R."/>
            <person name="Kuspa A."/>
            <person name="Muzny D."/>
            <person name="Queller D."/>
            <person name="Richards S."/>
            <person name="Strassman J."/>
            <person name="Sucgang R."/>
            <person name="Worley K."/>
            <person name="Schaap P."/>
        </authorList>
    </citation>
    <scope>NUCLEOTIDE SEQUENCE</scope>
    <source>
        <strain evidence="1">QSvi11</strain>
    </source>
</reference>
<dbReference type="PANTHER" id="PTHR43558">
    <property type="entry name" value="REDUCTASE, PUTATIVE (AFU_ORTHOLOGUE AFUA_3G10540)-RELATED"/>
    <property type="match status" value="1"/>
</dbReference>
<protein>
    <submittedName>
        <fullName evidence="1">Uncharacterized protein</fullName>
    </submittedName>
</protein>
<gene>
    <name evidence="1" type="ORF">CYY_002816</name>
</gene>
<name>A0A8J4PY82_9MYCE</name>
<dbReference type="PANTHER" id="PTHR43558:SF6">
    <property type="entry name" value="REDUCTASE, PUTATIVE (AFU_ORTHOLOGUE AFUA_3G10540)-RELATED"/>
    <property type="match status" value="1"/>
</dbReference>
<sequence length="791" mass="94100">MDLYNKTIDTLVKPTTKISPTTTTKNSSNNNNDKDINLFRKSVLENNDTPYSIYSTDFNNHFILDDLVITYPMNEKEICNQRKVRQRYMESRQIFSSKDLSIEEKRERIKEVLNEFEYQQFEMSNYHFFGQTPTDDNAPHKPDFDCLTENYPNYSYASLDYPKKFFKSSIKKTNNRIPHLYRLRQYDRSGYTFRILQNILKNDQLFLKMYFNSVTMFNREIYKDENNIRYSADFVRISKNNQLVISKLIIPQPSFIDKYTLLYFEGKSNLAYDKKIEYSTDDIDHCIKKFKSTFLNLTGKEYNPNLFKQKNQEFNEKDNSNSDDNKIIDQVAYDNLDRYFYQQVETFPNSNNIPTLKNICYSVIRQLLLNNPMEFKNILNILPIEILEGLLVSCKYDQTPLGFYVFQTITEQCKSNNIKIDSLTQDKVIRIASNHDYWFAFSFEKSICQNIFFPQFNTNYSINVYENMDKFKRKQWPIENQILLKSEKSNYNSDESSIVDFKSFKNTFNTYTHNRLDENIFNWDNILVCGGMVTMCLTGDLESFDETDINIYFYGLSEEQIIARISQFINNLVKQKEWDQYSMVKTLKGSIVLSKHFPYRHISFHLEPYYNINHILVCCDIECCSFGYDGKNVYSLYKSMESINYRCNFISKHSWVLNGDIHYQNRLLKYYERGYSLISFDLKFFERHQKEDFEPHNNHSGLALLVAMARDPNVKQFIKSSILPIPYGKDIKKDNFESLIRDHILLPRYQLIQQEYLDIILSNISQHPPHRKYISLSSNMFPFISVSPKFE</sequence>
<comment type="caution">
    <text evidence="1">The sequence shown here is derived from an EMBL/GenBank/DDBJ whole genome shotgun (WGS) entry which is preliminary data.</text>
</comment>
<dbReference type="Proteomes" id="UP000695562">
    <property type="component" value="Unassembled WGS sequence"/>
</dbReference>
<evidence type="ECO:0000313" key="1">
    <source>
        <dbReference type="EMBL" id="KAF2075880.1"/>
    </source>
</evidence>